<proteinExistence type="predicted"/>
<accession>A0A1H2WHN2</accession>
<keyword evidence="2" id="KW-1185">Reference proteome</keyword>
<dbReference type="OrthoDB" id="1705475at2"/>
<dbReference type="Proteomes" id="UP000198828">
    <property type="component" value="Unassembled WGS sequence"/>
</dbReference>
<dbReference type="EMBL" id="FNNG01000004">
    <property type="protein sequence ID" value="SDW80173.1"/>
    <property type="molecule type" value="Genomic_DNA"/>
</dbReference>
<dbReference type="RefSeq" id="WP_093751905.1">
    <property type="nucleotide sequence ID" value="NZ_BSYN01000001.1"/>
</dbReference>
<evidence type="ECO:0000313" key="2">
    <source>
        <dbReference type="Proteomes" id="UP000198828"/>
    </source>
</evidence>
<reference evidence="1 2" key="1">
    <citation type="submission" date="2016-10" db="EMBL/GenBank/DDBJ databases">
        <authorList>
            <person name="de Groot N.N."/>
        </authorList>
    </citation>
    <scope>NUCLEOTIDE SEQUENCE [LARGE SCALE GENOMIC DNA]</scope>
    <source>
        <strain evidence="1 2">DSM 23310</strain>
    </source>
</reference>
<dbReference type="AlphaFoldDB" id="A0A1H2WHN2"/>
<organism evidence="1 2">
    <name type="scientific">Tepidimicrobium xylanilyticum</name>
    <dbReference type="NCBI Taxonomy" id="1123352"/>
    <lineage>
        <taxon>Bacteria</taxon>
        <taxon>Bacillati</taxon>
        <taxon>Bacillota</taxon>
        <taxon>Tissierellia</taxon>
        <taxon>Tissierellales</taxon>
        <taxon>Tepidimicrobiaceae</taxon>
        <taxon>Tepidimicrobium</taxon>
    </lineage>
</organism>
<evidence type="ECO:0000313" key="1">
    <source>
        <dbReference type="EMBL" id="SDW80173.1"/>
    </source>
</evidence>
<protein>
    <submittedName>
        <fullName evidence="1">Uncharacterized protein</fullName>
    </submittedName>
</protein>
<gene>
    <name evidence="1" type="ORF">SAMN05660923_01259</name>
</gene>
<sequence>MSKEYTYFRKYIILKKDYTNISDINPKGHAKIEVRGNKGNVSLNVDNCEKENYYRVYLLREINGKIEEEDIGRIFADDKGRIRTNIGLNLKELEAKGFSIDKIDAILIRRGISLLLGGYIDKDNKVIDRFIEKMASEEGENSFHAEKIIEAINEEEQIAMEVAVEEGEKERIKEEILEKLIVEDIVEENVQEEPVKDEISGDDETVNDVAEEMKEEIGEKINEEGIQDIVMEDEWVIDNVSESFKDLEYARRLHYKNQMTNYILSVLRFFPQVQPLKIYLHNYTWWRIEDDGSQPYRGFLPYYNYLMSSDYKYPFLQNAATCMDQIKRYGHYLFGLYKENDEVKLYIYGVPGRFTLEEHPFRGITGFNTWYDSVDGIGYWVLYIDPIKGKVIYPINPMVPSY</sequence>
<name>A0A1H2WHN2_9FIRM</name>